<dbReference type="EMBL" id="JALJZU010000024">
    <property type="protein sequence ID" value="MCP2012649.1"/>
    <property type="molecule type" value="Genomic_DNA"/>
</dbReference>
<dbReference type="RefSeq" id="WP_217946332.1">
    <property type="nucleotide sequence ID" value="NZ_JAHTGR010000033.1"/>
</dbReference>
<accession>A0AA41LBM2</accession>
<dbReference type="NCBIfam" id="TIGR00778">
    <property type="entry name" value="ahpD_dom"/>
    <property type="match status" value="1"/>
</dbReference>
<name>A0AA41LBM2_9BURK</name>
<evidence type="ECO:0000313" key="4">
    <source>
        <dbReference type="Proteomes" id="UP001155901"/>
    </source>
</evidence>
<protein>
    <submittedName>
        <fullName evidence="3">AhpD family alkylhydroperoxidase</fullName>
    </submittedName>
    <submittedName>
        <fullName evidence="2">Carboxymuconolactone decarboxylase family protein</fullName>
    </submittedName>
</protein>
<evidence type="ECO:0000313" key="3">
    <source>
        <dbReference type="EMBL" id="MCP2012649.1"/>
    </source>
</evidence>
<dbReference type="GO" id="GO:0051920">
    <property type="term" value="F:peroxiredoxin activity"/>
    <property type="evidence" value="ECO:0007669"/>
    <property type="project" value="InterPro"/>
</dbReference>
<gene>
    <name evidence="2" type="ORF">KVP70_31540</name>
    <name evidence="3" type="ORF">L1274_006420</name>
</gene>
<reference evidence="3" key="2">
    <citation type="submission" date="2022-03" db="EMBL/GenBank/DDBJ databases">
        <title>Genome Encyclopedia of Bacteria and Archaea VI: Functional Genomics of Type Strains.</title>
        <authorList>
            <person name="Whitman W."/>
        </authorList>
    </citation>
    <scope>NUCLEOTIDE SEQUENCE</scope>
    <source>
        <strain evidence="3">HSC-15S17</strain>
    </source>
</reference>
<comment type="caution">
    <text evidence="2">The sequence shown here is derived from an EMBL/GenBank/DDBJ whole genome shotgun (WGS) entry which is preliminary data.</text>
</comment>
<keyword evidence="5" id="KW-1185">Reference proteome</keyword>
<dbReference type="AlphaFoldDB" id="A0AA41LBM2"/>
<organism evidence="2 4">
    <name type="scientific">Duganella violaceipulchra</name>
    <dbReference type="NCBI Taxonomy" id="2849652"/>
    <lineage>
        <taxon>Bacteria</taxon>
        <taxon>Pseudomonadati</taxon>
        <taxon>Pseudomonadota</taxon>
        <taxon>Betaproteobacteria</taxon>
        <taxon>Burkholderiales</taxon>
        <taxon>Oxalobacteraceae</taxon>
        <taxon>Telluria group</taxon>
        <taxon>Duganella</taxon>
    </lineage>
</organism>
<dbReference type="Proteomes" id="UP001155901">
    <property type="component" value="Unassembled WGS sequence"/>
</dbReference>
<proteinExistence type="predicted"/>
<evidence type="ECO:0000313" key="2">
    <source>
        <dbReference type="EMBL" id="MBV6325450.1"/>
    </source>
</evidence>
<feature type="domain" description="Carboxymuconolactone decarboxylase-like" evidence="1">
    <location>
        <begin position="12"/>
        <end position="94"/>
    </location>
</feature>
<evidence type="ECO:0000313" key="5">
    <source>
        <dbReference type="Proteomes" id="UP001162889"/>
    </source>
</evidence>
<reference evidence="2" key="1">
    <citation type="submission" date="2021-07" db="EMBL/GenBank/DDBJ databases">
        <title>Characterization of violacein-producing bacteria and related species.</title>
        <authorList>
            <person name="Wilson H.S."/>
            <person name="De Leon M.E."/>
        </authorList>
    </citation>
    <scope>NUCLEOTIDE SEQUENCE</scope>
    <source>
        <strain evidence="2">HSC-15S17</strain>
    </source>
</reference>
<dbReference type="Proteomes" id="UP001162889">
    <property type="component" value="Unassembled WGS sequence"/>
</dbReference>
<sequence>MKQRLDYHQASPDALNALIALELAVLRLGLDPRLLQLVKLRASQINGCAYCVDIESDEARRVGEAPRRLFTLSLWRESTLFSAQERAALAWTEALTQLNNRAAINEARALMSAVFDEQQIENWALAIVAINCWNRVGIGFRKAIL</sequence>
<dbReference type="PANTHER" id="PTHR34846">
    <property type="entry name" value="4-CARBOXYMUCONOLACTONE DECARBOXYLASE FAMILY PROTEIN (AFU_ORTHOLOGUE AFUA_6G11590)"/>
    <property type="match status" value="1"/>
</dbReference>
<dbReference type="InterPro" id="IPR004675">
    <property type="entry name" value="AhpD_core"/>
</dbReference>
<dbReference type="Pfam" id="PF02627">
    <property type="entry name" value="CMD"/>
    <property type="match status" value="1"/>
</dbReference>
<dbReference type="PANTHER" id="PTHR34846:SF10">
    <property type="entry name" value="CYTOPLASMIC PROTEIN"/>
    <property type="match status" value="1"/>
</dbReference>
<dbReference type="EMBL" id="JAHTGR010000033">
    <property type="protein sequence ID" value="MBV6325450.1"/>
    <property type="molecule type" value="Genomic_DNA"/>
</dbReference>
<dbReference type="InterPro" id="IPR003779">
    <property type="entry name" value="CMD-like"/>
</dbReference>
<evidence type="ECO:0000259" key="1">
    <source>
        <dbReference type="Pfam" id="PF02627"/>
    </source>
</evidence>